<evidence type="ECO:0000256" key="1">
    <source>
        <dbReference type="SAM" id="Phobius"/>
    </source>
</evidence>
<evidence type="ECO:0000313" key="6">
    <source>
        <dbReference type="Proteomes" id="UP000239720"/>
    </source>
</evidence>
<dbReference type="KEGG" id="hsc:HVS_10905"/>
<dbReference type="EMBL" id="NEMB01000003">
    <property type="protein sequence ID" value="PQQ67964.1"/>
    <property type="molecule type" value="Genomic_DNA"/>
</dbReference>
<feature type="transmembrane region" description="Helical" evidence="1">
    <location>
        <begin position="12"/>
        <end position="35"/>
    </location>
</feature>
<evidence type="ECO:0000259" key="2">
    <source>
        <dbReference type="Pfam" id="PF07670"/>
    </source>
</evidence>
<evidence type="ECO:0000313" key="4">
    <source>
        <dbReference type="EMBL" id="PQQ67964.1"/>
    </source>
</evidence>
<dbReference type="Proteomes" id="UP000239720">
    <property type="component" value="Unassembled WGS sequence"/>
</dbReference>
<dbReference type="AlphaFoldDB" id="A0A2K9E8Z7"/>
<keyword evidence="1" id="KW-0472">Membrane</keyword>
<keyword evidence="1" id="KW-0812">Transmembrane</keyword>
<dbReference type="RefSeq" id="WP_101302205.1">
    <property type="nucleotide sequence ID" value="NZ_CP025197.1"/>
</dbReference>
<feature type="transmembrane region" description="Helical" evidence="1">
    <location>
        <begin position="131"/>
        <end position="152"/>
    </location>
</feature>
<feature type="domain" description="Nucleoside transporter/FeoB GTPase Gate" evidence="2">
    <location>
        <begin position="52"/>
        <end position="136"/>
    </location>
</feature>
<keyword evidence="5" id="KW-1185">Reference proteome</keyword>
<sequence length="417" mass="45912">MNLLSFIKKNSYIIYIKSFFLPAACILFILLLIVFPNTAVESAGEGLNLWLKTVFPSLFPFLVASDILSKTGFVKCLGILLEPIMRPLFNIPGCASFTLAMGLSCGAPVGAKLTAGLRNERLLTKVESERLLAFTNNLGPLFITGAVAVGMFKMQSLGSLLLVCHILASLTVGILFRFYGKDLECKRIKYRDKNNKNLIQRFKIELNNSLNGSNLSLPKILGDSIQNSLKTILTVGGFITFFSVFINILIETGFISYLSNIIFSILYSTGINKEIITALLSGFFEITTGAHLASKAGSPFIQKLICVSFIMGWAGISIHFQVYSMISKAGISLKPYLFGKLLQGVFAAIYTFFGAKFISLSSSAVPVFNFLYPGSTLSWHQHFIISLFNVLASISIISLIAFIVLFFTLFRKIFTKA</sequence>
<dbReference type="InterPro" id="IPR014226">
    <property type="entry name" value="Spore_IM_YlbJ"/>
</dbReference>
<feature type="transmembrane region" description="Helical" evidence="1">
    <location>
        <begin position="238"/>
        <end position="263"/>
    </location>
</feature>
<dbReference type="OrthoDB" id="1645614at2"/>
<evidence type="ECO:0000313" key="5">
    <source>
        <dbReference type="Proteomes" id="UP000233534"/>
    </source>
</evidence>
<evidence type="ECO:0000313" key="3">
    <source>
        <dbReference type="EMBL" id="AUG58076.1"/>
    </source>
</evidence>
<feature type="transmembrane region" description="Helical" evidence="1">
    <location>
        <begin position="88"/>
        <end position="111"/>
    </location>
</feature>
<proteinExistence type="predicted"/>
<feature type="transmembrane region" description="Helical" evidence="1">
    <location>
        <begin position="159"/>
        <end position="179"/>
    </location>
</feature>
<reference evidence="4 6" key="2">
    <citation type="journal article" date="2018" name="Syst. Appl. Microbiol.">
        <title>Characterization and high-quality draft genome sequence of Herbivorax saccincola A7, an anaerobic, alkaliphilic, thermophilic, cellulolytic, and xylanolytic bacterium.</title>
        <authorList>
            <person name="Aikawa S."/>
            <person name="Baramee S."/>
            <person name="Sermsathanaswadi J."/>
            <person name="Thianheng P."/>
            <person name="Tachaapaikoon C."/>
            <person name="Shikata A."/>
            <person name="Waeonukul R."/>
            <person name="Pason P."/>
            <person name="Ratanakhanokchai K."/>
            <person name="Kosugi A."/>
        </authorList>
    </citation>
    <scope>NUCLEOTIDE SEQUENCE [LARGE SCALE GENOMIC DNA]</scope>
    <source>
        <strain evidence="4 6">A7</strain>
    </source>
</reference>
<dbReference type="Proteomes" id="UP000233534">
    <property type="component" value="Chromosome"/>
</dbReference>
<feature type="transmembrane region" description="Helical" evidence="1">
    <location>
        <begin position="341"/>
        <end position="363"/>
    </location>
</feature>
<dbReference type="EMBL" id="CP025197">
    <property type="protein sequence ID" value="AUG58076.1"/>
    <property type="molecule type" value="Genomic_DNA"/>
</dbReference>
<dbReference type="InterPro" id="IPR011642">
    <property type="entry name" value="Gate_dom"/>
</dbReference>
<feature type="transmembrane region" description="Helical" evidence="1">
    <location>
        <begin position="300"/>
        <end position="320"/>
    </location>
</feature>
<reference evidence="3 5" key="1">
    <citation type="submission" date="2017-12" db="EMBL/GenBank/DDBJ databases">
        <title>Complete genome sequence of Herbivorax saccincola GGR1, a novel Cellulosome-producing hydrolytic bacterium in a thermophilic biogas plant, established by Illumina and Nanopore MinION sequencing.</title>
        <authorList>
            <person name="Pechtl A."/>
            <person name="Ruckert C."/>
            <person name="Koeck D.E."/>
            <person name="Maus I."/>
            <person name="Winkler A."/>
            <person name="Kalinowski J."/>
            <person name="Puhler A."/>
            <person name="Schwarz W.W."/>
            <person name="Zverlov V.V."/>
            <person name="Schluter A."/>
            <person name="Liebl W."/>
        </authorList>
    </citation>
    <scope>NUCLEOTIDE SEQUENCE [LARGE SCALE GENOMIC DNA]</scope>
    <source>
        <strain evidence="3">GGR1</strain>
        <strain evidence="5">SR1</strain>
    </source>
</reference>
<feature type="transmembrane region" description="Helical" evidence="1">
    <location>
        <begin position="383"/>
        <end position="410"/>
    </location>
</feature>
<protein>
    <submittedName>
        <fullName evidence="3">Sporulation integral membrane protein YlbJ</fullName>
    </submittedName>
</protein>
<organism evidence="3 5">
    <name type="scientific">Acetivibrio saccincola</name>
    <dbReference type="NCBI Taxonomy" id="1677857"/>
    <lineage>
        <taxon>Bacteria</taxon>
        <taxon>Bacillati</taxon>
        <taxon>Bacillota</taxon>
        <taxon>Clostridia</taxon>
        <taxon>Eubacteriales</taxon>
        <taxon>Oscillospiraceae</taxon>
        <taxon>Acetivibrio</taxon>
    </lineage>
</organism>
<keyword evidence="1" id="KW-1133">Transmembrane helix</keyword>
<dbReference type="NCBIfam" id="TIGR02871">
    <property type="entry name" value="spore_ylbJ"/>
    <property type="match status" value="1"/>
</dbReference>
<gene>
    <name evidence="3" type="primary">ylbJ</name>
    <name evidence="4" type="ORF">B9R14_15135</name>
    <name evidence="3" type="ORF">HVS_10905</name>
</gene>
<dbReference type="Pfam" id="PF07670">
    <property type="entry name" value="Gate"/>
    <property type="match status" value="1"/>
</dbReference>
<name>A0A2K9E8Z7_9FIRM</name>
<accession>A0A2K9E8Z7</accession>